<sequence length="483" mass="55196">MKHKKTHLKYVCFLLLSFCCLQTSLFAQTIGGVYIDSQGMLRETKHIVDDSILMQLQKNFANQTAPQDIARPSRLRKISLSRLEALIKKATQEGDVLPPEVKYLAGMIRVESVFFYPDKNDVVIAGPAEGWKQLRSGEVVGVQSNRPVLHLDDLLVALRYAFAKQQSAPFIGCSIEPTKEGLKRYAASMKKLRGQIDSSYLPQILKQLQQSMGPQDVKLYGIPKSSHFALTMLVADYRMKRISLAHDPSPSQKVVSYLDLATSRLQPGARSPFQYRFWFLAKYNAIYHTKERTAFQFSGQGVQLMTARQGEGAPNQPAKTKKTKGKKAKGKKAKGKKAKGKKKRRKKVSKSARQFTRAFTKNFPEMAARVPVFAEMQNCIALTVVAQLMREEATTHQRWKPSFLLDKKKYAIEKFEVPRNVPSLLNDRKHYRQYMIGVSGGVKIKPEDLIAKTLQKQTKNRRLINRWKKSQQTIKKQTNWWWD</sequence>
<evidence type="ECO:0000313" key="2">
    <source>
        <dbReference type="EMBL" id="VAX38561.1"/>
    </source>
</evidence>
<dbReference type="InterPro" id="IPR011487">
    <property type="entry name" value="DUF1598"/>
</dbReference>
<accession>A0A3B1DI25</accession>
<dbReference type="Pfam" id="PF07643">
    <property type="entry name" value="DUF1598"/>
    <property type="match status" value="1"/>
</dbReference>
<evidence type="ECO:0008006" key="3">
    <source>
        <dbReference type="Google" id="ProtNLM"/>
    </source>
</evidence>
<protein>
    <recommendedName>
        <fullName evidence="3">DUF1598 domain-containing protein</fullName>
    </recommendedName>
</protein>
<proteinExistence type="predicted"/>
<gene>
    <name evidence="2" type="ORF">MNBD_PLANCTO02-3369</name>
</gene>
<dbReference type="AlphaFoldDB" id="A0A3B1DI25"/>
<dbReference type="EMBL" id="UOGL01000223">
    <property type="protein sequence ID" value="VAX38561.1"/>
    <property type="molecule type" value="Genomic_DNA"/>
</dbReference>
<feature type="region of interest" description="Disordered" evidence="1">
    <location>
        <begin position="307"/>
        <end position="353"/>
    </location>
</feature>
<organism evidence="2">
    <name type="scientific">hydrothermal vent metagenome</name>
    <dbReference type="NCBI Taxonomy" id="652676"/>
    <lineage>
        <taxon>unclassified sequences</taxon>
        <taxon>metagenomes</taxon>
        <taxon>ecological metagenomes</taxon>
    </lineage>
</organism>
<feature type="compositionally biased region" description="Basic residues" evidence="1">
    <location>
        <begin position="319"/>
        <end position="350"/>
    </location>
</feature>
<evidence type="ECO:0000256" key="1">
    <source>
        <dbReference type="SAM" id="MobiDB-lite"/>
    </source>
</evidence>
<reference evidence="2" key="1">
    <citation type="submission" date="2018-06" db="EMBL/GenBank/DDBJ databases">
        <authorList>
            <person name="Zhirakovskaya E."/>
        </authorList>
    </citation>
    <scope>NUCLEOTIDE SEQUENCE</scope>
</reference>
<name>A0A3B1DI25_9ZZZZ</name>